<evidence type="ECO:0000259" key="18">
    <source>
        <dbReference type="PROSITE" id="PS50886"/>
    </source>
</evidence>
<comment type="subunit">
    <text evidence="4 16">Homodimer.</text>
</comment>
<dbReference type="InterPro" id="IPR014758">
    <property type="entry name" value="Met-tRNA_synth"/>
</dbReference>
<dbReference type="PANTHER" id="PTHR45765:SF1">
    <property type="entry name" value="METHIONINE--TRNA LIGASE, CYTOPLASMIC"/>
    <property type="match status" value="1"/>
</dbReference>
<feature type="short sequence motif" description="'HIGH' region" evidence="16">
    <location>
        <begin position="12"/>
        <end position="22"/>
    </location>
</feature>
<evidence type="ECO:0000256" key="10">
    <source>
        <dbReference type="ARBA" id="ARBA00022833"/>
    </source>
</evidence>
<evidence type="ECO:0000256" key="7">
    <source>
        <dbReference type="ARBA" id="ARBA00022598"/>
    </source>
</evidence>
<evidence type="ECO:0000256" key="3">
    <source>
        <dbReference type="ARBA" id="ARBA00008258"/>
    </source>
</evidence>
<dbReference type="GO" id="GO:0004825">
    <property type="term" value="F:methionine-tRNA ligase activity"/>
    <property type="evidence" value="ECO:0007669"/>
    <property type="project" value="UniProtKB-UniRule"/>
</dbReference>
<dbReference type="InterPro" id="IPR004495">
    <property type="entry name" value="Met-tRNA-synth_bsu_C"/>
</dbReference>
<protein>
    <recommendedName>
        <fullName evidence="16">Methionine--tRNA ligase</fullName>
        <ecNumber evidence="16">6.1.1.10</ecNumber>
    </recommendedName>
    <alternativeName>
        <fullName evidence="16">Methionyl-tRNA synthetase</fullName>
        <shortName evidence="16">MetRS</shortName>
    </alternativeName>
</protein>
<evidence type="ECO:0000256" key="8">
    <source>
        <dbReference type="ARBA" id="ARBA00022723"/>
    </source>
</evidence>
<evidence type="ECO:0000256" key="6">
    <source>
        <dbReference type="ARBA" id="ARBA00022555"/>
    </source>
</evidence>
<dbReference type="InterPro" id="IPR002547">
    <property type="entry name" value="tRNA-bd_dom"/>
</dbReference>
<evidence type="ECO:0000256" key="11">
    <source>
        <dbReference type="ARBA" id="ARBA00022840"/>
    </source>
</evidence>
<dbReference type="InterPro" id="IPR023458">
    <property type="entry name" value="Met-tRNA_ligase_1"/>
</dbReference>
<comment type="caution">
    <text evidence="16">Lacks conserved residue(s) required for the propagation of feature annotation.</text>
</comment>
<dbReference type="PROSITE" id="PS00178">
    <property type="entry name" value="AA_TRNA_LIGASE_I"/>
    <property type="match status" value="1"/>
</dbReference>
<keyword evidence="13 16" id="KW-0648">Protein biosynthesis</keyword>
<keyword evidence="8" id="KW-0479">Metal-binding</keyword>
<dbReference type="SUPFAM" id="SSF47323">
    <property type="entry name" value="Anticodon-binding domain of a subclass of class I aminoacyl-tRNA synthetases"/>
    <property type="match status" value="1"/>
</dbReference>
<name>A0A518HHI2_9BACT</name>
<dbReference type="InterPro" id="IPR014729">
    <property type="entry name" value="Rossmann-like_a/b/a_fold"/>
</dbReference>
<dbReference type="RefSeq" id="WP_145384143.1">
    <property type="nucleotide sequence ID" value="NZ_CP037423.1"/>
</dbReference>
<evidence type="ECO:0000256" key="5">
    <source>
        <dbReference type="ARBA" id="ARBA00022490"/>
    </source>
</evidence>
<organism evidence="19 20">
    <name type="scientific">Stieleria neptunia</name>
    <dbReference type="NCBI Taxonomy" id="2527979"/>
    <lineage>
        <taxon>Bacteria</taxon>
        <taxon>Pseudomonadati</taxon>
        <taxon>Planctomycetota</taxon>
        <taxon>Planctomycetia</taxon>
        <taxon>Pirellulales</taxon>
        <taxon>Pirellulaceae</taxon>
        <taxon>Stieleria</taxon>
    </lineage>
</organism>
<keyword evidence="14 16" id="KW-0030">Aminoacyl-tRNA synthetase</keyword>
<dbReference type="Gene3D" id="2.20.28.20">
    <property type="entry name" value="Methionyl-tRNA synthetase, Zn-domain"/>
    <property type="match status" value="1"/>
</dbReference>
<feature type="short sequence motif" description="'KMSKS' region" evidence="16">
    <location>
        <begin position="330"/>
        <end position="334"/>
    </location>
</feature>
<dbReference type="CDD" id="cd02800">
    <property type="entry name" value="tRNA_bind_EcMetRS_like"/>
    <property type="match status" value="1"/>
</dbReference>
<dbReference type="InterPro" id="IPR015413">
    <property type="entry name" value="Methionyl/Leucyl_tRNA_Synth"/>
</dbReference>
<keyword evidence="10" id="KW-0862">Zinc</keyword>
<dbReference type="SUPFAM" id="SSF57770">
    <property type="entry name" value="Methionyl-tRNA synthetase (MetRS), Zn-domain"/>
    <property type="match status" value="1"/>
</dbReference>
<dbReference type="GO" id="GO:0046872">
    <property type="term" value="F:metal ion binding"/>
    <property type="evidence" value="ECO:0007669"/>
    <property type="project" value="UniProtKB-KW"/>
</dbReference>
<keyword evidence="9 16" id="KW-0547">Nucleotide-binding</keyword>
<keyword evidence="20" id="KW-1185">Reference proteome</keyword>
<evidence type="ECO:0000256" key="16">
    <source>
        <dbReference type="HAMAP-Rule" id="MF_00098"/>
    </source>
</evidence>
<comment type="function">
    <text evidence="1 16">Is required not only for elongation of protein synthesis but also for the initiation of all mRNA translation through initiator tRNA(fMet) aminoacylation.</text>
</comment>
<evidence type="ECO:0000256" key="12">
    <source>
        <dbReference type="ARBA" id="ARBA00022884"/>
    </source>
</evidence>
<dbReference type="PRINTS" id="PR01041">
    <property type="entry name" value="TRNASYNTHMET"/>
</dbReference>
<comment type="subcellular location">
    <subcellularLocation>
        <location evidence="2 16">Cytoplasm</location>
    </subcellularLocation>
</comment>
<proteinExistence type="inferred from homology"/>
<dbReference type="SUPFAM" id="SSF52374">
    <property type="entry name" value="Nucleotidylyl transferase"/>
    <property type="match status" value="1"/>
</dbReference>
<dbReference type="InterPro" id="IPR033911">
    <property type="entry name" value="MetRS_core"/>
</dbReference>
<dbReference type="EC" id="6.1.1.10" evidence="16"/>
<dbReference type="Pfam" id="PF09334">
    <property type="entry name" value="tRNA-synt_1g"/>
    <property type="match status" value="1"/>
</dbReference>
<dbReference type="InterPro" id="IPR041872">
    <property type="entry name" value="Anticodon_Met"/>
</dbReference>
<evidence type="ECO:0000256" key="4">
    <source>
        <dbReference type="ARBA" id="ARBA00011738"/>
    </source>
</evidence>
<keyword evidence="7 16" id="KW-0436">Ligase</keyword>
<comment type="catalytic activity">
    <reaction evidence="15 16">
        <text>tRNA(Met) + L-methionine + ATP = L-methionyl-tRNA(Met) + AMP + diphosphate</text>
        <dbReference type="Rhea" id="RHEA:13481"/>
        <dbReference type="Rhea" id="RHEA-COMP:9667"/>
        <dbReference type="Rhea" id="RHEA-COMP:9698"/>
        <dbReference type="ChEBI" id="CHEBI:30616"/>
        <dbReference type="ChEBI" id="CHEBI:33019"/>
        <dbReference type="ChEBI" id="CHEBI:57844"/>
        <dbReference type="ChEBI" id="CHEBI:78442"/>
        <dbReference type="ChEBI" id="CHEBI:78530"/>
        <dbReference type="ChEBI" id="CHEBI:456215"/>
        <dbReference type="EC" id="6.1.1.10"/>
    </reaction>
</comment>
<keyword evidence="5 16" id="KW-0963">Cytoplasm</keyword>
<dbReference type="InterPro" id="IPR009080">
    <property type="entry name" value="tRNAsynth_Ia_anticodon-bd"/>
</dbReference>
<reference evidence="19 20" key="1">
    <citation type="submission" date="2019-03" db="EMBL/GenBank/DDBJ databases">
        <title>Deep-cultivation of Planctomycetes and their phenomic and genomic characterization uncovers novel biology.</title>
        <authorList>
            <person name="Wiegand S."/>
            <person name="Jogler M."/>
            <person name="Boedeker C."/>
            <person name="Pinto D."/>
            <person name="Vollmers J."/>
            <person name="Rivas-Marin E."/>
            <person name="Kohn T."/>
            <person name="Peeters S.H."/>
            <person name="Heuer A."/>
            <person name="Rast P."/>
            <person name="Oberbeckmann S."/>
            <person name="Bunk B."/>
            <person name="Jeske O."/>
            <person name="Meyerdierks A."/>
            <person name="Storesund J.E."/>
            <person name="Kallscheuer N."/>
            <person name="Luecker S."/>
            <person name="Lage O.M."/>
            <person name="Pohl T."/>
            <person name="Merkel B.J."/>
            <person name="Hornburger P."/>
            <person name="Mueller R.-W."/>
            <person name="Bruemmer F."/>
            <person name="Labrenz M."/>
            <person name="Spormann A.M."/>
            <person name="Op den Camp H."/>
            <person name="Overmann J."/>
            <person name="Amann R."/>
            <person name="Jetten M.S.M."/>
            <person name="Mascher T."/>
            <person name="Medema M.H."/>
            <person name="Devos D.P."/>
            <person name="Kaster A.-K."/>
            <person name="Ovreas L."/>
            <person name="Rohde M."/>
            <person name="Galperin M.Y."/>
            <person name="Jogler C."/>
        </authorList>
    </citation>
    <scope>NUCLEOTIDE SEQUENCE [LARGE SCALE GENOMIC DNA]</scope>
    <source>
        <strain evidence="19 20">Enr13</strain>
    </source>
</reference>
<dbReference type="HAMAP" id="MF_00098">
    <property type="entry name" value="Met_tRNA_synth_type1"/>
    <property type="match status" value="1"/>
</dbReference>
<dbReference type="Gene3D" id="3.40.50.620">
    <property type="entry name" value="HUPs"/>
    <property type="match status" value="1"/>
</dbReference>
<comment type="similarity">
    <text evidence="3 16">Belongs to the class-I aminoacyl-tRNA synthetase family. MetG type 1 subfamily.</text>
</comment>
<evidence type="ECO:0000256" key="13">
    <source>
        <dbReference type="ARBA" id="ARBA00022917"/>
    </source>
</evidence>
<dbReference type="PROSITE" id="PS50886">
    <property type="entry name" value="TRBD"/>
    <property type="match status" value="1"/>
</dbReference>
<evidence type="ECO:0000256" key="1">
    <source>
        <dbReference type="ARBA" id="ARBA00003314"/>
    </source>
</evidence>
<dbReference type="SUPFAM" id="SSF50249">
    <property type="entry name" value="Nucleic acid-binding proteins"/>
    <property type="match status" value="1"/>
</dbReference>
<dbReference type="AlphaFoldDB" id="A0A518HHI2"/>
<dbReference type="InterPro" id="IPR001412">
    <property type="entry name" value="aa-tRNA-synth_I_CS"/>
</dbReference>
<dbReference type="CDD" id="cd07957">
    <property type="entry name" value="Anticodon_Ia_Met"/>
    <property type="match status" value="1"/>
</dbReference>
<dbReference type="NCBIfam" id="NF001100">
    <property type="entry name" value="PRK00133.1"/>
    <property type="match status" value="1"/>
</dbReference>
<sequence>MTRRILVTSALPYANGPIHIGHLVEYIQTDIWVRFQRLIGNRCVYICADDTHGTAIMIRAKKEGRSEEELIADMSAQHQRDFADFHVNFDHYGSTNSDANRELCHLFWQALRDADLVTEKSIQQLYDPEAETFLADRFVRGTCPVSGHKNQPGDNCQCGATYSPIDLIDPKSTLSGATPEVRSAVHLFVTLEKLRSFLIEWIDNGDALQKETANYLKGFFLAEDKELRDWDISRPGPYFGFEIPDSPGNYWYVWFDAPIGYVSSTKEWCAANGESFDDWWRSESTEIHHFIGKDITYFHTLFWPGMLHTAGLQLPTKVHIHGFLNVGGEKMSKSTGTLISAETYRKHSQPDYLRYFYATKLTQRVEDLDLGIDEFVEKVNSDLVGKVVNLASRVGKFAKNTGLAETYPDDGGLFENAAKVGDSIAEAYELGDYSRAMRLIMELADAANPFVEHAKPWEMKKDPERQDELRDVVTVALNLFRQLTIYLAPVLPTLAEKCDALLGEPITSWDQSKTPLLGTAVAKFQRMMERIQPEDLQKMIEESKQAAAAEAAEENRPTFDDSDQPLKDEPIADEITIDDFVKVDFRVARVLTAEHVPEANKLLKLTLGLGGDETRQVFAGIKAAYEPESLVGRLVVMVANLKPRKMRFGLSEGMVCASGPGGEDVFLLSPDEGALPGQRVH</sequence>
<dbReference type="GO" id="GO:0000049">
    <property type="term" value="F:tRNA binding"/>
    <property type="evidence" value="ECO:0007669"/>
    <property type="project" value="UniProtKB-UniRule"/>
</dbReference>
<dbReference type="InterPro" id="IPR012340">
    <property type="entry name" value="NA-bd_OB-fold"/>
</dbReference>
<dbReference type="GO" id="GO:0005829">
    <property type="term" value="C:cytosol"/>
    <property type="evidence" value="ECO:0007669"/>
    <property type="project" value="TreeGrafter"/>
</dbReference>
<dbReference type="CDD" id="cd00814">
    <property type="entry name" value="MetRS_core"/>
    <property type="match status" value="1"/>
</dbReference>
<evidence type="ECO:0000256" key="14">
    <source>
        <dbReference type="ARBA" id="ARBA00023146"/>
    </source>
</evidence>
<gene>
    <name evidence="16 19" type="primary">metG</name>
    <name evidence="19" type="ORF">Enr13x_01090</name>
</gene>
<feature type="compositionally biased region" description="Basic and acidic residues" evidence="17">
    <location>
        <begin position="553"/>
        <end position="567"/>
    </location>
</feature>
<evidence type="ECO:0000256" key="15">
    <source>
        <dbReference type="ARBA" id="ARBA00047364"/>
    </source>
</evidence>
<keyword evidence="11 16" id="KW-0067">ATP-binding</keyword>
<dbReference type="Gene3D" id="2.40.50.140">
    <property type="entry name" value="Nucleic acid-binding proteins"/>
    <property type="match status" value="1"/>
</dbReference>
<dbReference type="NCBIfam" id="TIGR00399">
    <property type="entry name" value="metG_C_term"/>
    <property type="match status" value="1"/>
</dbReference>
<accession>A0A518HHI2</accession>
<dbReference type="InterPro" id="IPR029038">
    <property type="entry name" value="MetRS_Zn"/>
</dbReference>
<keyword evidence="12 16" id="KW-0694">RNA-binding</keyword>
<dbReference type="PANTHER" id="PTHR45765">
    <property type="entry name" value="METHIONINE--TRNA LIGASE"/>
    <property type="match status" value="1"/>
</dbReference>
<feature type="region of interest" description="Disordered" evidence="17">
    <location>
        <begin position="542"/>
        <end position="567"/>
    </location>
</feature>
<feature type="binding site" evidence="16">
    <location>
        <position position="333"/>
    </location>
    <ligand>
        <name>ATP</name>
        <dbReference type="ChEBI" id="CHEBI:30616"/>
    </ligand>
</feature>
<dbReference type="GO" id="GO:0005524">
    <property type="term" value="F:ATP binding"/>
    <property type="evidence" value="ECO:0007669"/>
    <property type="project" value="UniProtKB-UniRule"/>
</dbReference>
<dbReference type="KEGG" id="snep:Enr13x_01090"/>
<evidence type="ECO:0000313" key="20">
    <source>
        <dbReference type="Proteomes" id="UP000319004"/>
    </source>
</evidence>
<dbReference type="Proteomes" id="UP000319004">
    <property type="component" value="Chromosome"/>
</dbReference>
<dbReference type="Pfam" id="PF01588">
    <property type="entry name" value="tRNA_bind"/>
    <property type="match status" value="1"/>
</dbReference>
<evidence type="ECO:0000256" key="9">
    <source>
        <dbReference type="ARBA" id="ARBA00022741"/>
    </source>
</evidence>
<evidence type="ECO:0000256" key="2">
    <source>
        <dbReference type="ARBA" id="ARBA00004496"/>
    </source>
</evidence>
<dbReference type="NCBIfam" id="TIGR00398">
    <property type="entry name" value="metG"/>
    <property type="match status" value="1"/>
</dbReference>
<dbReference type="EMBL" id="CP037423">
    <property type="protein sequence ID" value="QDV40303.1"/>
    <property type="molecule type" value="Genomic_DNA"/>
</dbReference>
<keyword evidence="6 16" id="KW-0820">tRNA-binding</keyword>
<dbReference type="Gene3D" id="1.10.730.10">
    <property type="entry name" value="Isoleucyl-tRNA Synthetase, Domain 1"/>
    <property type="match status" value="1"/>
</dbReference>
<evidence type="ECO:0000313" key="19">
    <source>
        <dbReference type="EMBL" id="QDV40303.1"/>
    </source>
</evidence>
<dbReference type="OrthoDB" id="9810191at2"/>
<dbReference type="FunFam" id="2.40.50.140:FF:000042">
    <property type="entry name" value="Methionine--tRNA ligase"/>
    <property type="match status" value="1"/>
</dbReference>
<dbReference type="GO" id="GO:0006431">
    <property type="term" value="P:methionyl-tRNA aminoacylation"/>
    <property type="evidence" value="ECO:0007669"/>
    <property type="project" value="UniProtKB-UniRule"/>
</dbReference>
<feature type="domain" description="TRNA-binding" evidence="18">
    <location>
        <begin position="579"/>
        <end position="681"/>
    </location>
</feature>
<evidence type="ECO:0000256" key="17">
    <source>
        <dbReference type="SAM" id="MobiDB-lite"/>
    </source>
</evidence>